<dbReference type="Proteomes" id="UP000275199">
    <property type="component" value="Unassembled WGS sequence"/>
</dbReference>
<proteinExistence type="predicted"/>
<dbReference type="RefSeq" id="WP_123889658.1">
    <property type="nucleotide sequence ID" value="NZ_JBPYCX010000020.1"/>
</dbReference>
<evidence type="ECO:0000313" key="2">
    <source>
        <dbReference type="EMBL" id="ROZ84299.1"/>
    </source>
</evidence>
<comment type="caution">
    <text evidence="2">The sequence shown here is derived from an EMBL/GenBank/DDBJ whole genome shotgun (WGS) entry which is preliminary data.</text>
</comment>
<evidence type="ECO:0000313" key="3">
    <source>
        <dbReference type="Proteomes" id="UP000275199"/>
    </source>
</evidence>
<organism evidence="2 3">
    <name type="scientific">Pseudomonas neustonica</name>
    <dbReference type="NCBI Taxonomy" id="2487346"/>
    <lineage>
        <taxon>Bacteria</taxon>
        <taxon>Pseudomonadati</taxon>
        <taxon>Pseudomonadota</taxon>
        <taxon>Gammaproteobacteria</taxon>
        <taxon>Pseudomonadales</taxon>
        <taxon>Pseudomonadaceae</taxon>
        <taxon>Pseudomonas</taxon>
    </lineage>
</organism>
<accession>A0ABX9XHA1</accession>
<feature type="transmembrane region" description="Helical" evidence="1">
    <location>
        <begin position="41"/>
        <end position="65"/>
    </location>
</feature>
<protein>
    <submittedName>
        <fullName evidence="2">DUF962 domain-containing protein</fullName>
    </submittedName>
</protein>
<reference evidence="2 3" key="1">
    <citation type="submission" date="2018-11" db="EMBL/GenBank/DDBJ databases">
        <authorList>
            <person name="Jang G.I."/>
            <person name="Hwang C.Y."/>
        </authorList>
    </citation>
    <scope>NUCLEOTIDE SEQUENCE [LARGE SCALE GENOMIC DNA]</scope>
    <source>
        <strain evidence="2 3">SSM26</strain>
    </source>
</reference>
<evidence type="ECO:0000256" key="1">
    <source>
        <dbReference type="SAM" id="Phobius"/>
    </source>
</evidence>
<dbReference type="InterPro" id="IPR009305">
    <property type="entry name" value="Mpo1-like"/>
</dbReference>
<dbReference type="PANTHER" id="PTHR34205">
    <property type="entry name" value="TRANSMEMBRANE PROTEIN"/>
    <property type="match status" value="1"/>
</dbReference>
<dbReference type="EMBL" id="RKKU01000012">
    <property type="protein sequence ID" value="ROZ84299.1"/>
    <property type="molecule type" value="Genomic_DNA"/>
</dbReference>
<keyword evidence="1" id="KW-0472">Membrane</keyword>
<dbReference type="Pfam" id="PF06127">
    <property type="entry name" value="Mpo1-like"/>
    <property type="match status" value="1"/>
</dbReference>
<sequence length="109" mass="12670">MSQHKNHSTEERLSSFAEFYPYYLSEHQNDICRRLHYAGSALVLLILACVVVSQVWWLLLAIPVAGYGFAWVGHFFFAHNRPATFTYPLYSLLGDWVMLRDALTGRIRF</sequence>
<dbReference type="PANTHER" id="PTHR34205:SF2">
    <property type="entry name" value="DUF962 DOMAIN-CONTAINING PROTEIN"/>
    <property type="match status" value="1"/>
</dbReference>
<name>A0ABX9XHA1_9PSED</name>
<keyword evidence="1" id="KW-1133">Transmembrane helix</keyword>
<keyword evidence="3" id="KW-1185">Reference proteome</keyword>
<gene>
    <name evidence="2" type="ORF">EF096_10895</name>
</gene>
<keyword evidence="1" id="KW-0812">Transmembrane</keyword>